<feature type="transmembrane region" description="Helical" evidence="1">
    <location>
        <begin position="112"/>
        <end position="129"/>
    </location>
</feature>
<sequence length="397" mass="45903">MDKKTIFLFFLIIFSLRFFDAAIASVGVLKNLSFGFMLVAILVSIPYFFKYKGGFVLPIQLICGAIIISVFMAWYTWGQSFGSSASIIPYTMWFVFFYLLQSNIPIKTIENIVMIYGVIYIVLFLFQFTHNGVVYFGMQGEFKEDRGVVRVNFPGGGVFFLSCFIAINRVTNNVKYKILWLSYSILGIVIVVLQVTRQAIFMMLVVYLLHFLRNVKLPYKVLTIVMFACATYFFFNSGTSISNGLLNQQKEDASYGKDYIRILSAEYYLTKFTPNTVSKIFGNGFFNDTSNYGKTLIALGDTYGFYLTDVGIVEVYIVFGVFALLGYILIFIKSIAIPLPPEYYYLKYYLWMIFFTSLTSDFLISYYYLITTVLVLYCYQRIYIQNKYQIKPHTIQE</sequence>
<feature type="transmembrane region" description="Helical" evidence="1">
    <location>
        <begin position="348"/>
        <end position="379"/>
    </location>
</feature>
<feature type="transmembrane region" description="Helical" evidence="1">
    <location>
        <begin position="179"/>
        <end position="211"/>
    </location>
</feature>
<accession>A0ABR7KUR7</accession>
<evidence type="ECO:0000313" key="2">
    <source>
        <dbReference type="EMBL" id="MBC6111851.1"/>
    </source>
</evidence>
<gene>
    <name evidence="2" type="ORF">H7U22_15615</name>
</gene>
<protein>
    <submittedName>
        <fullName evidence="2">Uncharacterized protein</fullName>
    </submittedName>
</protein>
<reference evidence="2 3" key="1">
    <citation type="submission" date="2020-08" db="EMBL/GenBank/DDBJ databases">
        <authorList>
            <person name="Sun Q."/>
            <person name="Inoue M."/>
        </authorList>
    </citation>
    <scope>NUCLEOTIDE SEQUENCE [LARGE SCALE GENOMIC DNA]</scope>
    <source>
        <strain evidence="2 3">CCM 8938</strain>
    </source>
</reference>
<feature type="transmembrane region" description="Helical" evidence="1">
    <location>
        <begin position="56"/>
        <end position="75"/>
    </location>
</feature>
<evidence type="ECO:0000256" key="1">
    <source>
        <dbReference type="SAM" id="Phobius"/>
    </source>
</evidence>
<keyword evidence="1" id="KW-1133">Transmembrane helix</keyword>
<organism evidence="2 3">
    <name type="scientific">Pedobacter fastidiosus</name>
    <dbReference type="NCBI Taxonomy" id="2765361"/>
    <lineage>
        <taxon>Bacteria</taxon>
        <taxon>Pseudomonadati</taxon>
        <taxon>Bacteroidota</taxon>
        <taxon>Sphingobacteriia</taxon>
        <taxon>Sphingobacteriales</taxon>
        <taxon>Sphingobacteriaceae</taxon>
        <taxon>Pedobacter</taxon>
    </lineage>
</organism>
<feature type="transmembrane region" description="Helical" evidence="1">
    <location>
        <begin position="315"/>
        <end position="336"/>
    </location>
</feature>
<feature type="transmembrane region" description="Helical" evidence="1">
    <location>
        <begin position="81"/>
        <end position="100"/>
    </location>
</feature>
<keyword evidence="1" id="KW-0472">Membrane</keyword>
<evidence type="ECO:0000313" key="3">
    <source>
        <dbReference type="Proteomes" id="UP000652755"/>
    </source>
</evidence>
<keyword evidence="1" id="KW-0812">Transmembrane</keyword>
<proteinExistence type="predicted"/>
<comment type="caution">
    <text evidence="2">The sequence shown here is derived from an EMBL/GenBank/DDBJ whole genome shotgun (WGS) entry which is preliminary data.</text>
</comment>
<keyword evidence="3" id="KW-1185">Reference proteome</keyword>
<dbReference type="RefSeq" id="WP_187072284.1">
    <property type="nucleotide sequence ID" value="NZ_JACRYL010000014.1"/>
</dbReference>
<feature type="transmembrane region" description="Helical" evidence="1">
    <location>
        <begin position="31"/>
        <end position="49"/>
    </location>
</feature>
<feature type="transmembrane region" description="Helical" evidence="1">
    <location>
        <begin position="149"/>
        <end position="167"/>
    </location>
</feature>
<feature type="transmembrane region" description="Helical" evidence="1">
    <location>
        <begin position="217"/>
        <end position="235"/>
    </location>
</feature>
<dbReference type="EMBL" id="JACRYL010000014">
    <property type="protein sequence ID" value="MBC6111851.1"/>
    <property type="molecule type" value="Genomic_DNA"/>
</dbReference>
<name>A0ABR7KUR7_9SPHI</name>
<dbReference type="Proteomes" id="UP000652755">
    <property type="component" value="Unassembled WGS sequence"/>
</dbReference>